<accession>A0AAE0WX75</accession>
<name>A0AAE0WX75_9PEZI</name>
<reference evidence="1" key="1">
    <citation type="submission" date="2023-07" db="EMBL/GenBank/DDBJ databases">
        <title>Black Yeasts Isolated from many extreme environments.</title>
        <authorList>
            <person name="Coleine C."/>
            <person name="Stajich J.E."/>
            <person name="Selbmann L."/>
        </authorList>
    </citation>
    <scope>NUCLEOTIDE SEQUENCE</scope>
    <source>
        <strain evidence="1">CCFEE 5485</strain>
    </source>
</reference>
<evidence type="ECO:0000313" key="1">
    <source>
        <dbReference type="EMBL" id="KAK3679679.1"/>
    </source>
</evidence>
<protein>
    <recommendedName>
        <fullName evidence="3">Fungal N-terminal domain-containing protein</fullName>
    </recommendedName>
</protein>
<evidence type="ECO:0000313" key="2">
    <source>
        <dbReference type="Proteomes" id="UP001274830"/>
    </source>
</evidence>
<dbReference type="EMBL" id="JAUTXT010000001">
    <property type="protein sequence ID" value="KAK3679679.1"/>
    <property type="molecule type" value="Genomic_DNA"/>
</dbReference>
<evidence type="ECO:0008006" key="3">
    <source>
        <dbReference type="Google" id="ProtNLM"/>
    </source>
</evidence>
<keyword evidence="2" id="KW-1185">Reference proteome</keyword>
<sequence>MAEILALVVSGVGVAGLALQLAESAKKLNDLVERIDDEPLHLKRLVDDIDVTSKLISALHAEVTRQIVVDTEVLKQCEGLCQSSIGSVRTTLEDLDQQMQYKRFRTSIKLVWKDGKLARILEQLKSCKTDLGIAHSLYSAACQRHALRNSFSLVMMQQQTINDLQQTSILFQTMQLQMKEQIQHGRAEILQQVQTVESRMLRRTHQCDLLVIQQLQHSSPVLTNMDELIPLSGAASYTSAHVAYASRQRTLAKLARWLRRYEIHCVRLEFQALRLVMKIKSEALPRQLPPLPYFTASNAELSTLRSNCMILVAAAFHCLRKGRFDLLSTEVTHLQAEMRQAAAQDTAKPLWHAMDEARDRVRLDAGPGKDKRDYDLIEIVHVARSPASASVAASNAISGECYEIVELLRRLFETLSVLSIDSCQIKDPQGNLFKTLDWLRELPR</sequence>
<proteinExistence type="predicted"/>
<dbReference type="AlphaFoldDB" id="A0AAE0WX75"/>
<comment type="caution">
    <text evidence="1">The sequence shown here is derived from an EMBL/GenBank/DDBJ whole genome shotgun (WGS) entry which is preliminary data.</text>
</comment>
<gene>
    <name evidence="1" type="ORF">LTR78_000055</name>
</gene>
<dbReference type="Proteomes" id="UP001274830">
    <property type="component" value="Unassembled WGS sequence"/>
</dbReference>
<organism evidence="1 2">
    <name type="scientific">Recurvomyces mirabilis</name>
    <dbReference type="NCBI Taxonomy" id="574656"/>
    <lineage>
        <taxon>Eukaryota</taxon>
        <taxon>Fungi</taxon>
        <taxon>Dikarya</taxon>
        <taxon>Ascomycota</taxon>
        <taxon>Pezizomycotina</taxon>
        <taxon>Dothideomycetes</taxon>
        <taxon>Dothideomycetidae</taxon>
        <taxon>Mycosphaerellales</taxon>
        <taxon>Teratosphaeriaceae</taxon>
        <taxon>Recurvomyces</taxon>
    </lineage>
</organism>